<proteinExistence type="predicted"/>
<dbReference type="AlphaFoldDB" id="A0A0T9L8M5"/>
<evidence type="ECO:0000256" key="1">
    <source>
        <dbReference type="SAM" id="Coils"/>
    </source>
</evidence>
<dbReference type="Proteomes" id="UP000045824">
    <property type="component" value="Unassembled WGS sequence"/>
</dbReference>
<evidence type="ECO:0000313" key="2">
    <source>
        <dbReference type="EMBL" id="CNE65555.1"/>
    </source>
</evidence>
<reference evidence="2 3" key="1">
    <citation type="submission" date="2015-03" db="EMBL/GenBank/DDBJ databases">
        <authorList>
            <person name="Murphy D."/>
        </authorList>
    </citation>
    <scope>NUCLEOTIDE SEQUENCE [LARGE SCALE GENOMIC DNA]</scope>
    <source>
        <strain evidence="2 3">FCF326</strain>
    </source>
</reference>
<keyword evidence="1" id="KW-0175">Coiled coil</keyword>
<feature type="coiled-coil region" evidence="1">
    <location>
        <begin position="120"/>
        <end position="147"/>
    </location>
</feature>
<dbReference type="EMBL" id="CPYI01000006">
    <property type="protein sequence ID" value="CNE65555.1"/>
    <property type="molecule type" value="Genomic_DNA"/>
</dbReference>
<sequence>MNILTEKFPDNEACKHLACLPEKFIVDFANGIDVTQDHRRQQKDRSFFLRVKEGVTGQASSRQHAINASLAEGVQASLTWLTELTSSLASTNYALAQVNDRVTSLIRDTTAIAHYSADTREQLTKLADQVNEKLSRLEQELNRVDMLQRGQLHLDQIFSAWGAGRYTALPLAGRCFVALEELRWGAFGDVIRHGETKQASQMLDILKNKALTQLAQDHNSLAGVRHDSQSWLVWQAGQIQQNDWPEVINWMADWCSEEAHPITWSTTQQYTALPLRMPRLSSAERIAHSMVDEVFNQGAV</sequence>
<evidence type="ECO:0000313" key="3">
    <source>
        <dbReference type="Proteomes" id="UP000045824"/>
    </source>
</evidence>
<dbReference type="Pfam" id="PF13990">
    <property type="entry name" value="YjcZ"/>
    <property type="match status" value="1"/>
</dbReference>
<dbReference type="InterPro" id="IPR025599">
    <property type="entry name" value="YjcZ"/>
</dbReference>
<accession>A0A0T9L8M5</accession>
<organism evidence="2 3">
    <name type="scientific">Yersinia kristensenii</name>
    <dbReference type="NCBI Taxonomy" id="28152"/>
    <lineage>
        <taxon>Bacteria</taxon>
        <taxon>Pseudomonadati</taxon>
        <taxon>Pseudomonadota</taxon>
        <taxon>Gammaproteobacteria</taxon>
        <taxon>Enterobacterales</taxon>
        <taxon>Yersiniaceae</taxon>
        <taxon>Yersinia</taxon>
    </lineage>
</organism>
<protein>
    <recommendedName>
        <fullName evidence="4">Chemotaxis protein</fullName>
    </recommendedName>
</protein>
<gene>
    <name evidence="2" type="ORF">ERS008491_01892</name>
</gene>
<name>A0A0T9L8M5_YERKR</name>
<evidence type="ECO:0008006" key="4">
    <source>
        <dbReference type="Google" id="ProtNLM"/>
    </source>
</evidence>